<keyword evidence="7" id="KW-0067">ATP-binding</keyword>
<dbReference type="Pfam" id="PF00664">
    <property type="entry name" value="ABC_membrane"/>
    <property type="match status" value="2"/>
</dbReference>
<evidence type="ECO:0000256" key="9">
    <source>
        <dbReference type="ARBA" id="ARBA00023136"/>
    </source>
</evidence>
<proteinExistence type="inferred from homology"/>
<dbReference type="InterPro" id="IPR050173">
    <property type="entry name" value="ABC_transporter_C-like"/>
</dbReference>
<dbReference type="PROSITE" id="PS50929">
    <property type="entry name" value="ABC_TM1F"/>
    <property type="match status" value="2"/>
</dbReference>
<dbReference type="InterPro" id="IPR003439">
    <property type="entry name" value="ABC_transporter-like_ATP-bd"/>
</dbReference>
<dbReference type="Pfam" id="PF00005">
    <property type="entry name" value="ABC_tran"/>
    <property type="match status" value="2"/>
</dbReference>
<sequence length="1583" mass="173076">MMAALLPKELCNLAAVSAVTALSLPALRHALSRRKALAHADHELESDPQLYEDEDGITTEESVKKFATTRPKVTAGIAVVIGLACSIATTAVLVSRRWEEPQSTLFVHVSRCLACYSWTLLCCQWATLLLKNGYRSRFRLTVWALLSALIQAAALGASEGPGALSALMGQDACAKVVAALYLGQLGLALAAVLAFASFPQRPDVFYQEKLVDQQHTLSLLQVLSFSWNRVVFDIARERKMEMEDLPLPDHATRSKILLARFLTSRGKGQLWWQLIKVFSYELLMQWIMTLVIAFLALFPQVVLYNFLERLERRQDYSATPEPALFIWVFGLLLSQLLQVAMGNRLKWITFSRLNIPVTSTLQALVFSKALKQYETAAPGQEDDVKDDAKSGQNGKKDAAGGDKGNKGNKKDGGGGGGGGRQSVINHMKLDSARVSMFCVNNNNFPMALFKLVLAGGYLTSLMGWRPVAAGLGCGALMMPVTALISRRYGNIHFSLMKYRDGKAHLLTEALEGMRQIKYSALEQHWEDRILKSREEELRQYWWLALWQCAVIFIVNLGPLFLASVAFTVYTVENGTDIRASVIFAALGLFDQLDEAIALLPLLQMYLVEAYTSAVRLQRFLRQCDKEPVSAPGDTVSFHKVTLAWPKAEDTEKRAEAVETAEEAESSHDVEAAGCQANYSVLRDISLDFPAGKLSVITGKTGAGKSLLLAAILGEVKLISGSIRVPTAPAESGKMPEFIPDDEWIVPTLMAFVSQSPWVEGGTIRENIVFGLPFCKARYQRVIGACALENDLGLFVHGDETEVGPRGVTLSGGQRWRVALARALYSRAGIMILDDVLSAVDAQVGRRILDQALTGSLSRGRTRILATHHADLVLPWSSLVVRLHDGKLEAVEECAEQGTEADVVHVVASVSADPGPADPCQGESGRDGQAVRTKKKASDEEREEGRVKGKVYWAYFRAGGGAPWWTLTCSVLLLAQLLGVARTWSLKELAQQASTAARSVPSPSSPSAEVVEDGSARGIFFWLLVYVLLGFGISLVQMFRILAVFYMGLLAARRLFQQMTHAILRAPLRWISTVPAGRILNRFTSDTFTVDRRLAPECVSLVRSFLVMSIIIGTSLSVSAWVIFFGFLLFVLYCRIAGEYIKTAREVKRINSIANSPIYDQFGSVLSGLSTIRAYGRTTFYMDRMLDLIDNSSKASWALQLSSRWMAFRMGMLGAVFVTVVATAVVLGRVTAALAGFSLTFALRYTGSLTGLLQNMTSVELGFNACERVLEYTEIGTESEDGKDAPAAWPALGRIEVDNLTVAYAKDLPDVLVGLNFTIEAGERLGIVGRTGAGKSTLSSVLFRLLEAREGAVHIDGIDIATLKLSHLRSRLAIIPQDPFLFSGTLRSNLDMEGVLEDYELYQALRRVHLVRGGGEEEEEEEEDETSVGASASHGIFDNLSMPISTGGANLSQGQRQLVCLARALLARPKIVVLDEATSAVDKATDALIQRSIRDAFTAQGCTVLVIAHRLSTVADFDRILVLDKGRVAEMGSPRALVEKGLGRAGPEMGGSEDGPLDGEASFYRLVQKSAERQKLMEMIMGSA</sequence>
<feature type="transmembrane region" description="Helical" evidence="11">
    <location>
        <begin position="1018"/>
        <end position="1048"/>
    </location>
</feature>
<feature type="domain" description="ABC transporter" evidence="12">
    <location>
        <begin position="1294"/>
        <end position="1549"/>
    </location>
</feature>
<dbReference type="InterPro" id="IPR027417">
    <property type="entry name" value="P-loop_NTPase"/>
</dbReference>
<keyword evidence="15" id="KW-1185">Reference proteome</keyword>
<feature type="transmembrane region" description="Helical" evidence="11">
    <location>
        <begin position="282"/>
        <end position="304"/>
    </location>
</feature>
<gene>
    <name evidence="14" type="ORF">P8C59_004201</name>
</gene>
<feature type="domain" description="ABC transmembrane type-1" evidence="13">
    <location>
        <begin position="971"/>
        <end position="1260"/>
    </location>
</feature>
<dbReference type="InterPro" id="IPR017871">
    <property type="entry name" value="ABC_transporter-like_CS"/>
</dbReference>
<dbReference type="CDD" id="cd03250">
    <property type="entry name" value="ABCC_MRP_domain1"/>
    <property type="match status" value="1"/>
</dbReference>
<keyword evidence="9 11" id="KW-0472">Membrane</keyword>
<dbReference type="GO" id="GO:0005524">
    <property type="term" value="F:ATP binding"/>
    <property type="evidence" value="ECO:0007669"/>
    <property type="project" value="UniProtKB-KW"/>
</dbReference>
<dbReference type="PANTHER" id="PTHR24223:SF456">
    <property type="entry name" value="MULTIDRUG RESISTANCE-ASSOCIATED PROTEIN LETHAL(2)03659"/>
    <property type="match status" value="1"/>
</dbReference>
<feature type="transmembrane region" description="Helical" evidence="11">
    <location>
        <begin position="73"/>
        <end position="93"/>
    </location>
</feature>
<evidence type="ECO:0000256" key="11">
    <source>
        <dbReference type="SAM" id="Phobius"/>
    </source>
</evidence>
<accession>A0AAD9MA58</accession>
<evidence type="ECO:0000256" key="4">
    <source>
        <dbReference type="ARBA" id="ARBA00022692"/>
    </source>
</evidence>
<dbReference type="CDD" id="cd03244">
    <property type="entry name" value="ABCC_MRP_domain2"/>
    <property type="match status" value="1"/>
</dbReference>
<dbReference type="EMBL" id="JAQQPM010000003">
    <property type="protein sequence ID" value="KAK2069644.1"/>
    <property type="molecule type" value="Genomic_DNA"/>
</dbReference>
<keyword evidence="4 11" id="KW-0812">Transmembrane</keyword>
<dbReference type="GO" id="GO:0016020">
    <property type="term" value="C:membrane"/>
    <property type="evidence" value="ECO:0007669"/>
    <property type="project" value="UniProtKB-SubCell"/>
</dbReference>
<comment type="similarity">
    <text evidence="2">Belongs to the ABC transporter superfamily. ABCC family. Conjugate transporter (TC 3.A.1.208) subfamily.</text>
</comment>
<dbReference type="Gene3D" id="1.20.1560.10">
    <property type="entry name" value="ABC transporter type 1, transmembrane domain"/>
    <property type="match status" value="2"/>
</dbReference>
<feature type="transmembrane region" description="Helical" evidence="11">
    <location>
        <begin position="140"/>
        <end position="158"/>
    </location>
</feature>
<evidence type="ECO:0000259" key="12">
    <source>
        <dbReference type="PROSITE" id="PS50893"/>
    </source>
</evidence>
<dbReference type="PROSITE" id="PS50893">
    <property type="entry name" value="ABC_TRANSPORTER_2"/>
    <property type="match status" value="2"/>
</dbReference>
<evidence type="ECO:0000256" key="2">
    <source>
        <dbReference type="ARBA" id="ARBA00009726"/>
    </source>
</evidence>
<keyword evidence="5" id="KW-0677">Repeat</keyword>
<name>A0AAD9MA58_9PEZI</name>
<dbReference type="PANTHER" id="PTHR24223">
    <property type="entry name" value="ATP-BINDING CASSETTE SUB-FAMILY C"/>
    <property type="match status" value="1"/>
</dbReference>
<dbReference type="CDD" id="cd18604">
    <property type="entry name" value="ABC_6TM_VMR1_D2_like"/>
    <property type="match status" value="1"/>
</dbReference>
<evidence type="ECO:0000256" key="6">
    <source>
        <dbReference type="ARBA" id="ARBA00022741"/>
    </source>
</evidence>
<evidence type="ECO:0000256" key="1">
    <source>
        <dbReference type="ARBA" id="ARBA00004141"/>
    </source>
</evidence>
<dbReference type="CDD" id="cd18596">
    <property type="entry name" value="ABC_6TM_VMR1_D1_like"/>
    <property type="match status" value="1"/>
</dbReference>
<feature type="transmembrane region" description="Helical" evidence="11">
    <location>
        <begin position="1211"/>
        <end position="1238"/>
    </location>
</feature>
<evidence type="ECO:0000259" key="13">
    <source>
        <dbReference type="PROSITE" id="PS50929"/>
    </source>
</evidence>
<dbReference type="SUPFAM" id="SSF90123">
    <property type="entry name" value="ABC transporter transmembrane region"/>
    <property type="match status" value="2"/>
</dbReference>
<feature type="transmembrane region" description="Helical" evidence="11">
    <location>
        <begin position="178"/>
        <end position="198"/>
    </location>
</feature>
<protein>
    <submittedName>
        <fullName evidence="14">Uncharacterized protein</fullName>
    </submittedName>
</protein>
<dbReference type="Gene3D" id="3.40.50.300">
    <property type="entry name" value="P-loop containing nucleotide triphosphate hydrolases"/>
    <property type="match status" value="2"/>
</dbReference>
<dbReference type="InterPro" id="IPR003593">
    <property type="entry name" value="AAA+_ATPase"/>
</dbReference>
<dbReference type="SUPFAM" id="SSF52540">
    <property type="entry name" value="P-loop containing nucleoside triphosphate hydrolases"/>
    <property type="match status" value="2"/>
</dbReference>
<feature type="transmembrane region" description="Helical" evidence="11">
    <location>
        <begin position="443"/>
        <end position="462"/>
    </location>
</feature>
<dbReference type="FunFam" id="3.40.50.300:FF:000610">
    <property type="entry name" value="Multidrug resistance-associated ABC transporter"/>
    <property type="match status" value="1"/>
</dbReference>
<dbReference type="GO" id="GO:0140359">
    <property type="term" value="F:ABC-type transporter activity"/>
    <property type="evidence" value="ECO:0007669"/>
    <property type="project" value="InterPro"/>
</dbReference>
<organism evidence="14 15">
    <name type="scientific">Phyllachora maydis</name>
    <dbReference type="NCBI Taxonomy" id="1825666"/>
    <lineage>
        <taxon>Eukaryota</taxon>
        <taxon>Fungi</taxon>
        <taxon>Dikarya</taxon>
        <taxon>Ascomycota</taxon>
        <taxon>Pezizomycotina</taxon>
        <taxon>Sordariomycetes</taxon>
        <taxon>Sordariomycetidae</taxon>
        <taxon>Phyllachorales</taxon>
        <taxon>Phyllachoraceae</taxon>
        <taxon>Phyllachora</taxon>
    </lineage>
</organism>
<feature type="domain" description="ABC transmembrane type-1" evidence="13">
    <location>
        <begin position="447"/>
        <end position="608"/>
    </location>
</feature>
<dbReference type="FunFam" id="1.20.1560.10:FF:000013">
    <property type="entry name" value="ABC transporter C family member 2"/>
    <property type="match status" value="1"/>
</dbReference>
<evidence type="ECO:0000256" key="7">
    <source>
        <dbReference type="ARBA" id="ARBA00022840"/>
    </source>
</evidence>
<dbReference type="SMART" id="SM00382">
    <property type="entry name" value="AAA"/>
    <property type="match status" value="2"/>
</dbReference>
<evidence type="ECO:0000256" key="10">
    <source>
        <dbReference type="SAM" id="MobiDB-lite"/>
    </source>
</evidence>
<reference evidence="14" key="1">
    <citation type="journal article" date="2023" name="Mol. Plant Microbe Interact.">
        <title>Elucidating the Obligate Nature and Biological Capacity of an Invasive Fungal Corn Pathogen.</title>
        <authorList>
            <person name="MacCready J.S."/>
            <person name="Roggenkamp E.M."/>
            <person name="Gdanetz K."/>
            <person name="Chilvers M.I."/>
        </authorList>
    </citation>
    <scope>NUCLEOTIDE SEQUENCE</scope>
    <source>
        <strain evidence="14">PM02</strain>
    </source>
</reference>
<dbReference type="GO" id="GO:0005737">
    <property type="term" value="C:cytoplasm"/>
    <property type="evidence" value="ECO:0007669"/>
    <property type="project" value="UniProtKB-ARBA"/>
</dbReference>
<evidence type="ECO:0000313" key="15">
    <source>
        <dbReference type="Proteomes" id="UP001217918"/>
    </source>
</evidence>
<dbReference type="InterPro" id="IPR011527">
    <property type="entry name" value="ABC1_TM_dom"/>
</dbReference>
<dbReference type="GO" id="GO:0016887">
    <property type="term" value="F:ATP hydrolysis activity"/>
    <property type="evidence" value="ECO:0007669"/>
    <property type="project" value="InterPro"/>
</dbReference>
<comment type="caution">
    <text evidence="14">The sequence shown here is derived from an EMBL/GenBank/DDBJ whole genome shotgun (WGS) entry which is preliminary data.</text>
</comment>
<feature type="compositionally biased region" description="Basic and acidic residues" evidence="10">
    <location>
        <begin position="386"/>
        <end position="412"/>
    </location>
</feature>
<feature type="transmembrane region" description="Helical" evidence="11">
    <location>
        <begin position="540"/>
        <end position="569"/>
    </location>
</feature>
<dbReference type="PROSITE" id="PS00211">
    <property type="entry name" value="ABC_TRANSPORTER_1"/>
    <property type="match status" value="1"/>
</dbReference>
<feature type="region of interest" description="Disordered" evidence="10">
    <location>
        <begin position="377"/>
        <end position="420"/>
    </location>
</feature>
<keyword evidence="8 11" id="KW-1133">Transmembrane helix</keyword>
<keyword evidence="6" id="KW-0547">Nucleotide-binding</keyword>
<evidence type="ECO:0000313" key="14">
    <source>
        <dbReference type="EMBL" id="KAK2069644.1"/>
    </source>
</evidence>
<feature type="transmembrane region" description="Helical" evidence="11">
    <location>
        <begin position="1117"/>
        <end position="1137"/>
    </location>
</feature>
<keyword evidence="3" id="KW-0813">Transport</keyword>
<feature type="region of interest" description="Disordered" evidence="10">
    <location>
        <begin position="913"/>
        <end position="941"/>
    </location>
</feature>
<evidence type="ECO:0000256" key="3">
    <source>
        <dbReference type="ARBA" id="ARBA00022448"/>
    </source>
</evidence>
<feature type="transmembrane region" description="Helical" evidence="11">
    <location>
        <begin position="324"/>
        <end position="342"/>
    </location>
</feature>
<feature type="transmembrane region" description="Helical" evidence="11">
    <location>
        <begin position="468"/>
        <end position="489"/>
    </location>
</feature>
<dbReference type="InterPro" id="IPR036640">
    <property type="entry name" value="ABC1_TM_sf"/>
</dbReference>
<feature type="domain" description="ABC transporter" evidence="12">
    <location>
        <begin position="664"/>
        <end position="909"/>
    </location>
</feature>
<evidence type="ECO:0000256" key="5">
    <source>
        <dbReference type="ARBA" id="ARBA00022737"/>
    </source>
</evidence>
<evidence type="ECO:0000256" key="8">
    <source>
        <dbReference type="ARBA" id="ARBA00022989"/>
    </source>
</evidence>
<comment type="subcellular location">
    <subcellularLocation>
        <location evidence="1">Membrane</location>
        <topology evidence="1">Multi-pass membrane protein</topology>
    </subcellularLocation>
</comment>
<dbReference type="Proteomes" id="UP001217918">
    <property type="component" value="Unassembled WGS sequence"/>
</dbReference>